<evidence type="ECO:0000313" key="1">
    <source>
        <dbReference type="EMBL" id="GGT99415.1"/>
    </source>
</evidence>
<name>A0A918HR95_9ACTN</name>
<dbReference type="EMBL" id="BMSA01000061">
    <property type="protein sequence ID" value="GGT99415.1"/>
    <property type="molecule type" value="Genomic_DNA"/>
</dbReference>
<sequence length="52" mass="5589">MRLAACAGPHHGMRFSPSVTTMELITHLADGYDEAQSALLRHASALETAKSH</sequence>
<dbReference type="AlphaFoldDB" id="A0A918HR95"/>
<gene>
    <name evidence="1" type="ORF">GCM10010226_90650</name>
</gene>
<dbReference type="Proteomes" id="UP000646776">
    <property type="component" value="Unassembled WGS sequence"/>
</dbReference>
<proteinExistence type="predicted"/>
<reference evidence="1" key="2">
    <citation type="submission" date="2020-09" db="EMBL/GenBank/DDBJ databases">
        <authorList>
            <person name="Sun Q."/>
            <person name="Ohkuma M."/>
        </authorList>
    </citation>
    <scope>NUCLEOTIDE SEQUENCE</scope>
    <source>
        <strain evidence="1">JCM 4125</strain>
    </source>
</reference>
<reference evidence="1" key="1">
    <citation type="journal article" date="2014" name="Int. J. Syst. Evol. Microbiol.">
        <title>Complete genome sequence of Corynebacterium casei LMG S-19264T (=DSM 44701T), isolated from a smear-ripened cheese.</title>
        <authorList>
            <consortium name="US DOE Joint Genome Institute (JGI-PGF)"/>
            <person name="Walter F."/>
            <person name="Albersmeier A."/>
            <person name="Kalinowski J."/>
            <person name="Ruckert C."/>
        </authorList>
    </citation>
    <scope>NUCLEOTIDE SEQUENCE</scope>
    <source>
        <strain evidence="1">JCM 4125</strain>
    </source>
</reference>
<keyword evidence="2" id="KW-1185">Reference proteome</keyword>
<accession>A0A918HR95</accession>
<organism evidence="1 2">
    <name type="scientific">Streptomyces phaeofaciens</name>
    <dbReference type="NCBI Taxonomy" id="68254"/>
    <lineage>
        <taxon>Bacteria</taxon>
        <taxon>Bacillati</taxon>
        <taxon>Actinomycetota</taxon>
        <taxon>Actinomycetes</taxon>
        <taxon>Kitasatosporales</taxon>
        <taxon>Streptomycetaceae</taxon>
        <taxon>Streptomyces</taxon>
    </lineage>
</organism>
<protein>
    <submittedName>
        <fullName evidence="1">Uncharacterized protein</fullName>
    </submittedName>
</protein>
<comment type="caution">
    <text evidence="1">The sequence shown here is derived from an EMBL/GenBank/DDBJ whole genome shotgun (WGS) entry which is preliminary data.</text>
</comment>
<evidence type="ECO:0000313" key="2">
    <source>
        <dbReference type="Proteomes" id="UP000646776"/>
    </source>
</evidence>